<dbReference type="Proteomes" id="UP000198211">
    <property type="component" value="Unassembled WGS sequence"/>
</dbReference>
<proteinExistence type="predicted"/>
<keyword evidence="2" id="KW-1185">Reference proteome</keyword>
<organism evidence="1 2">
    <name type="scientific">Phytophthora megakarya</name>
    <dbReference type="NCBI Taxonomy" id="4795"/>
    <lineage>
        <taxon>Eukaryota</taxon>
        <taxon>Sar</taxon>
        <taxon>Stramenopiles</taxon>
        <taxon>Oomycota</taxon>
        <taxon>Peronosporomycetes</taxon>
        <taxon>Peronosporales</taxon>
        <taxon>Peronosporaceae</taxon>
        <taxon>Phytophthora</taxon>
    </lineage>
</organism>
<evidence type="ECO:0000313" key="2">
    <source>
        <dbReference type="Proteomes" id="UP000198211"/>
    </source>
</evidence>
<dbReference type="EMBL" id="NBNE01001464">
    <property type="protein sequence ID" value="OWZ13918.1"/>
    <property type="molecule type" value="Genomic_DNA"/>
</dbReference>
<evidence type="ECO:0000313" key="1">
    <source>
        <dbReference type="EMBL" id="OWZ13918.1"/>
    </source>
</evidence>
<protein>
    <submittedName>
        <fullName evidence="1">Uncharacterized protein</fullName>
    </submittedName>
</protein>
<dbReference type="AlphaFoldDB" id="A0A225W9M6"/>
<comment type="caution">
    <text evidence="1">The sequence shown here is derived from an EMBL/GenBank/DDBJ whole genome shotgun (WGS) entry which is preliminary data.</text>
</comment>
<reference evidence="2" key="1">
    <citation type="submission" date="2017-03" db="EMBL/GenBank/DDBJ databases">
        <title>Phytopthora megakarya and P. palmivora, two closely related causual agents of cacao black pod achieved similar genome size and gene model numbers by different mechanisms.</title>
        <authorList>
            <person name="Ali S."/>
            <person name="Shao J."/>
            <person name="Larry D.J."/>
            <person name="Kronmiller B."/>
            <person name="Shen D."/>
            <person name="Strem M.D."/>
            <person name="Melnick R.L."/>
            <person name="Guiltinan M.J."/>
            <person name="Tyler B.M."/>
            <person name="Meinhardt L.W."/>
            <person name="Bailey B.A."/>
        </authorList>
    </citation>
    <scope>NUCLEOTIDE SEQUENCE [LARGE SCALE GENOMIC DNA]</scope>
    <source>
        <strain evidence="2">zdho120</strain>
    </source>
</reference>
<name>A0A225W9M6_9STRA</name>
<gene>
    <name evidence="1" type="ORF">PHMEG_00012685</name>
</gene>
<accession>A0A225W9M6</accession>
<sequence length="72" mass="8410">MSPTDKIENLQRQVSTFIACGTREGLVVDTRRDRIYNEGQQPHFDTIIFDHWPEFELDCMSIRDARIQAGLK</sequence>
<dbReference type="OrthoDB" id="124462at2759"/>